<feature type="compositionally biased region" description="Basic and acidic residues" evidence="1">
    <location>
        <begin position="1"/>
        <end position="21"/>
    </location>
</feature>
<feature type="compositionally biased region" description="Basic and acidic residues" evidence="1">
    <location>
        <begin position="32"/>
        <end position="49"/>
    </location>
</feature>
<dbReference type="AlphaFoldDB" id="A0A9Q1B9W5"/>
<proteinExistence type="predicted"/>
<evidence type="ECO:0000313" key="3">
    <source>
        <dbReference type="Proteomes" id="UP001152320"/>
    </source>
</evidence>
<dbReference type="EMBL" id="JAIZAY010000023">
    <property type="protein sequence ID" value="KAJ8020016.1"/>
    <property type="molecule type" value="Genomic_DNA"/>
</dbReference>
<sequence>MKMHDEGQELSGRNDEQLIVKKKEKRKGPSKLPEKEAEGASEKLEHDRKNKLEFDKRLAEWIQTIAKVTESEMPTQKEADAISVWSVWSATSSVRFKEAWAKMALAALKKKQLEETQHLQEQQ</sequence>
<organism evidence="2 3">
    <name type="scientific">Holothuria leucospilota</name>
    <name type="common">Black long sea cucumber</name>
    <name type="synonym">Mertensiothuria leucospilota</name>
    <dbReference type="NCBI Taxonomy" id="206669"/>
    <lineage>
        <taxon>Eukaryota</taxon>
        <taxon>Metazoa</taxon>
        <taxon>Echinodermata</taxon>
        <taxon>Eleutherozoa</taxon>
        <taxon>Echinozoa</taxon>
        <taxon>Holothuroidea</taxon>
        <taxon>Aspidochirotacea</taxon>
        <taxon>Aspidochirotida</taxon>
        <taxon>Holothuriidae</taxon>
        <taxon>Holothuria</taxon>
    </lineage>
</organism>
<comment type="caution">
    <text evidence="2">The sequence shown here is derived from an EMBL/GenBank/DDBJ whole genome shotgun (WGS) entry which is preliminary data.</text>
</comment>
<feature type="region of interest" description="Disordered" evidence="1">
    <location>
        <begin position="1"/>
        <end position="49"/>
    </location>
</feature>
<evidence type="ECO:0000313" key="2">
    <source>
        <dbReference type="EMBL" id="KAJ8020016.1"/>
    </source>
</evidence>
<name>A0A9Q1B9W5_HOLLE</name>
<dbReference type="Proteomes" id="UP001152320">
    <property type="component" value="Chromosome 23"/>
</dbReference>
<accession>A0A9Q1B9W5</accession>
<gene>
    <name evidence="2" type="ORF">HOLleu_41846</name>
</gene>
<reference evidence="2" key="1">
    <citation type="submission" date="2021-10" db="EMBL/GenBank/DDBJ databases">
        <title>Tropical sea cucumber genome reveals ecological adaptation and Cuvierian tubules defense mechanism.</title>
        <authorList>
            <person name="Chen T."/>
        </authorList>
    </citation>
    <scope>NUCLEOTIDE SEQUENCE</scope>
    <source>
        <strain evidence="2">Nanhai2018</strain>
        <tissue evidence="2">Muscle</tissue>
    </source>
</reference>
<protein>
    <submittedName>
        <fullName evidence="2">Uncharacterized protein</fullName>
    </submittedName>
</protein>
<keyword evidence="3" id="KW-1185">Reference proteome</keyword>
<evidence type="ECO:0000256" key="1">
    <source>
        <dbReference type="SAM" id="MobiDB-lite"/>
    </source>
</evidence>